<dbReference type="CDD" id="cd00086">
    <property type="entry name" value="homeodomain"/>
    <property type="match status" value="1"/>
</dbReference>
<evidence type="ECO:0000256" key="3">
    <source>
        <dbReference type="ARBA" id="ARBA00022473"/>
    </source>
</evidence>
<evidence type="ECO:0000259" key="10">
    <source>
        <dbReference type="PROSITE" id="PS50071"/>
    </source>
</evidence>
<dbReference type="InterPro" id="IPR046333">
    <property type="entry name" value="HXA10/ABDB-like"/>
</dbReference>
<dbReference type="FunFam" id="1.10.10.60:FF:000166">
    <property type="entry name" value="homeobox protein Hox-C11"/>
    <property type="match status" value="1"/>
</dbReference>
<evidence type="ECO:0000256" key="2">
    <source>
        <dbReference type="ARBA" id="ARBA00006317"/>
    </source>
</evidence>
<evidence type="ECO:0000256" key="1">
    <source>
        <dbReference type="ARBA" id="ARBA00004123"/>
    </source>
</evidence>
<dbReference type="PROSITE" id="PS00027">
    <property type="entry name" value="HOMEOBOX_1"/>
    <property type="match status" value="1"/>
</dbReference>
<evidence type="ECO:0000313" key="11">
    <source>
        <dbReference type="EMBL" id="KYB29151.1"/>
    </source>
</evidence>
<keyword evidence="5 7" id="KW-0371">Homeobox</keyword>
<feature type="compositionally biased region" description="Low complexity" evidence="9">
    <location>
        <begin position="369"/>
        <end position="384"/>
    </location>
</feature>
<dbReference type="OMA" id="HPQESHY"/>
<reference evidence="11 12" key="2">
    <citation type="journal article" date="2010" name="Nucleic Acids Res.">
        <title>BeetleBase in 2010: revisions to provide comprehensive genomic information for Tribolium castaneum.</title>
        <authorList>
            <person name="Kim H.S."/>
            <person name="Murphy T."/>
            <person name="Xia J."/>
            <person name="Caragea D."/>
            <person name="Park Y."/>
            <person name="Beeman R.W."/>
            <person name="Lorenzen M.D."/>
            <person name="Butcher S."/>
            <person name="Manak J.R."/>
            <person name="Brown S.J."/>
        </authorList>
    </citation>
    <scope>GENOME REANNOTATION</scope>
    <source>
        <strain evidence="11 12">Georgia GA2</strain>
    </source>
</reference>
<feature type="compositionally biased region" description="Basic residues" evidence="9">
    <location>
        <begin position="385"/>
        <end position="396"/>
    </location>
</feature>
<proteinExistence type="inferred from homology"/>
<dbReference type="Gene3D" id="1.10.10.60">
    <property type="entry name" value="Homeodomain-like"/>
    <property type="match status" value="1"/>
</dbReference>
<dbReference type="STRING" id="7070.A0A139WMT7"/>
<keyword evidence="3" id="KW-0217">Developmental protein</keyword>
<keyword evidence="12" id="KW-1185">Reference proteome</keyword>
<evidence type="ECO:0000256" key="7">
    <source>
        <dbReference type="PROSITE-ProRule" id="PRU00108"/>
    </source>
</evidence>
<evidence type="ECO:0000256" key="8">
    <source>
        <dbReference type="RuleBase" id="RU000682"/>
    </source>
</evidence>
<dbReference type="SMART" id="SM00389">
    <property type="entry name" value="HOX"/>
    <property type="match status" value="1"/>
</dbReference>
<evidence type="ECO:0000256" key="6">
    <source>
        <dbReference type="ARBA" id="ARBA00023242"/>
    </source>
</evidence>
<dbReference type="InterPro" id="IPR001356">
    <property type="entry name" value="HD"/>
</dbReference>
<dbReference type="InterPro" id="IPR009057">
    <property type="entry name" value="Homeodomain-like_sf"/>
</dbReference>
<dbReference type="AlphaFoldDB" id="A0A139WMT7"/>
<dbReference type="EMBL" id="KQ971312">
    <property type="protein sequence ID" value="KYB29151.1"/>
    <property type="molecule type" value="Genomic_DNA"/>
</dbReference>
<dbReference type="Proteomes" id="UP000007266">
    <property type="component" value="Linkage group 2"/>
</dbReference>
<feature type="compositionally biased region" description="Low complexity" evidence="9">
    <location>
        <begin position="102"/>
        <end position="114"/>
    </location>
</feature>
<keyword evidence="6 7" id="KW-0539">Nucleus</keyword>
<evidence type="ECO:0000256" key="9">
    <source>
        <dbReference type="SAM" id="MobiDB-lite"/>
    </source>
</evidence>
<dbReference type="eggNOG" id="KOG0487">
    <property type="taxonomic scope" value="Eukaryota"/>
</dbReference>
<keyword evidence="4 7" id="KW-0238">DNA-binding</keyword>
<comment type="similarity">
    <text evidence="2">Belongs to the Abd-B homeobox family.</text>
</comment>
<dbReference type="Pfam" id="PF00046">
    <property type="entry name" value="Homeodomain"/>
    <property type="match status" value="1"/>
</dbReference>
<feature type="region of interest" description="Disordered" evidence="9">
    <location>
        <begin position="73"/>
        <end position="114"/>
    </location>
</feature>
<gene>
    <name evidence="11" type="primary">AUGUSTUS-3.0.2_00889</name>
    <name evidence="11" type="ORF">TcasGA2_TC000889</name>
</gene>
<dbReference type="GO" id="GO:0005634">
    <property type="term" value="C:nucleus"/>
    <property type="evidence" value="ECO:0000318"/>
    <property type="project" value="GO_Central"/>
</dbReference>
<dbReference type="InParanoid" id="A0A139WMT7"/>
<dbReference type="GO" id="GO:0000981">
    <property type="term" value="F:DNA-binding transcription factor activity, RNA polymerase II-specific"/>
    <property type="evidence" value="ECO:0000318"/>
    <property type="project" value="GO_Central"/>
</dbReference>
<organism evidence="11 12">
    <name type="scientific">Tribolium castaneum</name>
    <name type="common">Red flour beetle</name>
    <dbReference type="NCBI Taxonomy" id="7070"/>
    <lineage>
        <taxon>Eukaryota</taxon>
        <taxon>Metazoa</taxon>
        <taxon>Ecdysozoa</taxon>
        <taxon>Arthropoda</taxon>
        <taxon>Hexapoda</taxon>
        <taxon>Insecta</taxon>
        <taxon>Pterygota</taxon>
        <taxon>Neoptera</taxon>
        <taxon>Endopterygota</taxon>
        <taxon>Coleoptera</taxon>
        <taxon>Polyphaga</taxon>
        <taxon>Cucujiformia</taxon>
        <taxon>Tenebrionidae</taxon>
        <taxon>Tenebrionidae incertae sedis</taxon>
        <taxon>Tribolium</taxon>
    </lineage>
</organism>
<feature type="region of interest" description="Disordered" evidence="9">
    <location>
        <begin position="360"/>
        <end position="396"/>
    </location>
</feature>
<dbReference type="InterPro" id="IPR017970">
    <property type="entry name" value="Homeobox_CS"/>
</dbReference>
<dbReference type="SUPFAM" id="SSF46689">
    <property type="entry name" value="Homeodomain-like"/>
    <property type="match status" value="1"/>
</dbReference>
<feature type="DNA-binding region" description="Homeobox" evidence="7">
    <location>
        <begin position="307"/>
        <end position="366"/>
    </location>
</feature>
<dbReference type="GO" id="GO:0000978">
    <property type="term" value="F:RNA polymerase II cis-regulatory region sequence-specific DNA binding"/>
    <property type="evidence" value="ECO:0000318"/>
    <property type="project" value="GO_Central"/>
</dbReference>
<feature type="compositionally biased region" description="Low complexity" evidence="9">
    <location>
        <begin position="80"/>
        <end position="95"/>
    </location>
</feature>
<sequence length="415" mass="44932">MQESGTPFDNKTSAAGGQLFGDVERVLHPFELSSRLSRVFPGSSLATFHQATGAGSSAGVTWWSMMNGGIYEESPPPAPQSAATPISSSGMTSPAAAPPPATTSSGSPASVASNASAPLHIPAKRAAYDCEGVIRHHGQWNYSPDNHFEQYPNPTYYNLADPARDSRKGLFWSPAATAAATATEYKYSAAAPGPSDPSVSSCHQGFSSSTWCNYSAYSSASRHHVDHQPVPYLTPADDRGRVAAAAAMVAETASFHHDAAGYGLRNYGPEPVPSTPYPPPGSLGSMGVSVPCGTSGNPLEWTGQVTVRKKRKPYSKFQTLELEKEFLFNAYVSKQKRWELARNLNLTERQVKIWFQNRRMKNKKNSQRQAAQQQNNNNAATNNQNHHHHAGHHIHAQHHVVNHHVAANGSLKHHQ</sequence>
<evidence type="ECO:0000256" key="5">
    <source>
        <dbReference type="ARBA" id="ARBA00023155"/>
    </source>
</evidence>
<dbReference type="PROSITE" id="PS50071">
    <property type="entry name" value="HOMEOBOX_2"/>
    <property type="match status" value="1"/>
</dbReference>
<feature type="domain" description="Homeobox" evidence="10">
    <location>
        <begin position="305"/>
        <end position="365"/>
    </location>
</feature>
<evidence type="ECO:0000256" key="4">
    <source>
        <dbReference type="ARBA" id="ARBA00023125"/>
    </source>
</evidence>
<dbReference type="InterPro" id="IPR020479">
    <property type="entry name" value="HD_metazoa"/>
</dbReference>
<dbReference type="FunCoup" id="A0A139WMT7">
    <property type="interactions" value="59"/>
</dbReference>
<accession>A0A139WMT7</accession>
<reference evidence="11 12" key="1">
    <citation type="journal article" date="2008" name="Nature">
        <title>The genome of the model beetle and pest Tribolium castaneum.</title>
        <authorList>
            <consortium name="Tribolium Genome Sequencing Consortium"/>
            <person name="Richards S."/>
            <person name="Gibbs R.A."/>
            <person name="Weinstock G.M."/>
            <person name="Brown S.J."/>
            <person name="Denell R."/>
            <person name="Beeman R.W."/>
            <person name="Gibbs R."/>
            <person name="Beeman R.W."/>
            <person name="Brown S.J."/>
            <person name="Bucher G."/>
            <person name="Friedrich M."/>
            <person name="Grimmelikhuijzen C.J."/>
            <person name="Klingler M."/>
            <person name="Lorenzen M."/>
            <person name="Richards S."/>
            <person name="Roth S."/>
            <person name="Schroder R."/>
            <person name="Tautz D."/>
            <person name="Zdobnov E.M."/>
            <person name="Muzny D."/>
            <person name="Gibbs R.A."/>
            <person name="Weinstock G.M."/>
            <person name="Attaway T."/>
            <person name="Bell S."/>
            <person name="Buhay C.J."/>
            <person name="Chandrabose M.N."/>
            <person name="Chavez D."/>
            <person name="Clerk-Blankenburg K.P."/>
            <person name="Cree A."/>
            <person name="Dao M."/>
            <person name="Davis C."/>
            <person name="Chacko J."/>
            <person name="Dinh H."/>
            <person name="Dugan-Rocha S."/>
            <person name="Fowler G."/>
            <person name="Garner T.T."/>
            <person name="Garnes J."/>
            <person name="Gnirke A."/>
            <person name="Hawes A."/>
            <person name="Hernandez J."/>
            <person name="Hines S."/>
            <person name="Holder M."/>
            <person name="Hume J."/>
            <person name="Jhangiani S.N."/>
            <person name="Joshi V."/>
            <person name="Khan Z.M."/>
            <person name="Jackson L."/>
            <person name="Kovar C."/>
            <person name="Kowis A."/>
            <person name="Lee S."/>
            <person name="Lewis L.R."/>
            <person name="Margolis J."/>
            <person name="Morgan M."/>
            <person name="Nazareth L.V."/>
            <person name="Nguyen N."/>
            <person name="Okwuonu G."/>
            <person name="Parker D."/>
            <person name="Richards S."/>
            <person name="Ruiz S.J."/>
            <person name="Santibanez J."/>
            <person name="Savard J."/>
            <person name="Scherer S.E."/>
            <person name="Schneider B."/>
            <person name="Sodergren E."/>
            <person name="Tautz D."/>
            <person name="Vattahil S."/>
            <person name="Villasana D."/>
            <person name="White C.S."/>
            <person name="Wright R."/>
            <person name="Park Y."/>
            <person name="Beeman R.W."/>
            <person name="Lord J."/>
            <person name="Oppert B."/>
            <person name="Lorenzen M."/>
            <person name="Brown S."/>
            <person name="Wang L."/>
            <person name="Savard J."/>
            <person name="Tautz D."/>
            <person name="Richards S."/>
            <person name="Weinstock G."/>
            <person name="Gibbs R.A."/>
            <person name="Liu Y."/>
            <person name="Worley K."/>
            <person name="Weinstock G."/>
            <person name="Elsik C.G."/>
            <person name="Reese J.T."/>
            <person name="Elhaik E."/>
            <person name="Landan G."/>
            <person name="Graur D."/>
            <person name="Arensburger P."/>
            <person name="Atkinson P."/>
            <person name="Beeman R.W."/>
            <person name="Beidler J."/>
            <person name="Brown S.J."/>
            <person name="Demuth J.P."/>
            <person name="Drury D.W."/>
            <person name="Du Y.Z."/>
            <person name="Fujiwara H."/>
            <person name="Lorenzen M."/>
            <person name="Maselli V."/>
            <person name="Osanai M."/>
            <person name="Park Y."/>
            <person name="Robertson H.M."/>
            <person name="Tu Z."/>
            <person name="Wang J.J."/>
            <person name="Wang S."/>
            <person name="Richards S."/>
            <person name="Song H."/>
            <person name="Zhang L."/>
            <person name="Sodergren E."/>
            <person name="Werner D."/>
            <person name="Stanke M."/>
            <person name="Morgenstern B."/>
            <person name="Solovyev V."/>
            <person name="Kosarev P."/>
            <person name="Brown G."/>
            <person name="Chen H.C."/>
            <person name="Ermolaeva O."/>
            <person name="Hlavina W."/>
            <person name="Kapustin Y."/>
            <person name="Kiryutin B."/>
            <person name="Kitts P."/>
            <person name="Maglott D."/>
            <person name="Pruitt K."/>
            <person name="Sapojnikov V."/>
            <person name="Souvorov A."/>
            <person name="Mackey A.J."/>
            <person name="Waterhouse R.M."/>
            <person name="Wyder S."/>
            <person name="Zdobnov E.M."/>
            <person name="Zdobnov E.M."/>
            <person name="Wyder S."/>
            <person name="Kriventseva E.V."/>
            <person name="Kadowaki T."/>
            <person name="Bork P."/>
            <person name="Aranda M."/>
            <person name="Bao R."/>
            <person name="Beermann A."/>
            <person name="Berns N."/>
            <person name="Bolognesi R."/>
            <person name="Bonneton F."/>
            <person name="Bopp D."/>
            <person name="Brown S.J."/>
            <person name="Bucher G."/>
            <person name="Butts T."/>
            <person name="Chaumot A."/>
            <person name="Denell R.E."/>
            <person name="Ferrier D.E."/>
            <person name="Friedrich M."/>
            <person name="Gordon C.M."/>
            <person name="Jindra M."/>
            <person name="Klingler M."/>
            <person name="Lan Q."/>
            <person name="Lattorff H.M."/>
            <person name="Laudet V."/>
            <person name="von Levetsow C."/>
            <person name="Liu Z."/>
            <person name="Lutz R."/>
            <person name="Lynch J.A."/>
            <person name="da Fonseca R.N."/>
            <person name="Posnien N."/>
            <person name="Reuter R."/>
            <person name="Roth S."/>
            <person name="Savard J."/>
            <person name="Schinko J.B."/>
            <person name="Schmitt C."/>
            <person name="Schoppmeier M."/>
            <person name="Schroder R."/>
            <person name="Shippy T.D."/>
            <person name="Simonnet F."/>
            <person name="Marques-Souza H."/>
            <person name="Tautz D."/>
            <person name="Tomoyasu Y."/>
            <person name="Trauner J."/>
            <person name="Van der Zee M."/>
            <person name="Vervoort M."/>
            <person name="Wittkopp N."/>
            <person name="Wimmer E.A."/>
            <person name="Yang X."/>
            <person name="Jones A.K."/>
            <person name="Sattelle D.B."/>
            <person name="Ebert P.R."/>
            <person name="Nelson D."/>
            <person name="Scott J.G."/>
            <person name="Beeman R.W."/>
            <person name="Muthukrishnan S."/>
            <person name="Kramer K.J."/>
            <person name="Arakane Y."/>
            <person name="Beeman R.W."/>
            <person name="Zhu Q."/>
            <person name="Hogenkamp D."/>
            <person name="Dixit R."/>
            <person name="Oppert B."/>
            <person name="Jiang H."/>
            <person name="Zou Z."/>
            <person name="Marshall J."/>
            <person name="Elpidina E."/>
            <person name="Vinokurov K."/>
            <person name="Oppert C."/>
            <person name="Zou Z."/>
            <person name="Evans J."/>
            <person name="Lu Z."/>
            <person name="Zhao P."/>
            <person name="Sumathipala N."/>
            <person name="Altincicek B."/>
            <person name="Vilcinskas A."/>
            <person name="Williams M."/>
            <person name="Hultmark D."/>
            <person name="Hetru C."/>
            <person name="Jiang H."/>
            <person name="Grimmelikhuijzen C.J."/>
            <person name="Hauser F."/>
            <person name="Cazzamali G."/>
            <person name="Williamson M."/>
            <person name="Park Y."/>
            <person name="Li B."/>
            <person name="Tanaka Y."/>
            <person name="Predel R."/>
            <person name="Neupert S."/>
            <person name="Schachtner J."/>
            <person name="Verleyen P."/>
            <person name="Raible F."/>
            <person name="Bork P."/>
            <person name="Friedrich M."/>
            <person name="Walden K.K."/>
            <person name="Robertson H.M."/>
            <person name="Angeli S."/>
            <person name="Foret S."/>
            <person name="Bucher G."/>
            <person name="Schuetz S."/>
            <person name="Maleszka R."/>
            <person name="Wimmer E.A."/>
            <person name="Beeman R.W."/>
            <person name="Lorenzen M."/>
            <person name="Tomoyasu Y."/>
            <person name="Miller S.C."/>
            <person name="Grossmann D."/>
            <person name="Bucher G."/>
        </authorList>
    </citation>
    <scope>NUCLEOTIDE SEQUENCE [LARGE SCALE GENOMIC DNA]</scope>
    <source>
        <strain evidence="11 12">Georgia GA2</strain>
    </source>
</reference>
<dbReference type="PRINTS" id="PR00024">
    <property type="entry name" value="HOMEOBOX"/>
</dbReference>
<name>A0A139WMT7_TRICA</name>
<dbReference type="GO" id="GO:0006357">
    <property type="term" value="P:regulation of transcription by RNA polymerase II"/>
    <property type="evidence" value="ECO:0000318"/>
    <property type="project" value="GO_Central"/>
</dbReference>
<dbReference type="PANTHER" id="PTHR45874:SF4">
    <property type="entry name" value="HOMEOBOX PROTEIN ABDOMINAL-B"/>
    <property type="match status" value="1"/>
</dbReference>
<evidence type="ECO:0000313" key="12">
    <source>
        <dbReference type="Proteomes" id="UP000007266"/>
    </source>
</evidence>
<dbReference type="PANTHER" id="PTHR45874">
    <property type="entry name" value="HOMEOBOX PROTEIN ABDOMINAL-B"/>
    <property type="match status" value="1"/>
</dbReference>
<comment type="subcellular location">
    <subcellularLocation>
        <location evidence="1 7 8">Nucleus</location>
    </subcellularLocation>
</comment>
<protein>
    <submittedName>
        <fullName evidence="11">Abdominal-B</fullName>
    </submittedName>
</protein>